<proteinExistence type="predicted"/>
<accession>A0A498QVD0</accession>
<sequence>MGRVCHVPVDLYPRRRVPVGGMGSESMAAVLLSLSAEPWAAAVATRVAPDDAAGLARSAGDAADHEWALAGGGVYGGLS</sequence>
<evidence type="ECO:0000313" key="2">
    <source>
        <dbReference type="Proteomes" id="UP000268285"/>
    </source>
</evidence>
<protein>
    <submittedName>
        <fullName evidence="1">Uncharacterized protein</fullName>
    </submittedName>
</protein>
<name>A0A498QVD0_9MYCO</name>
<keyword evidence="2" id="KW-1185">Reference proteome</keyword>
<dbReference type="AlphaFoldDB" id="A0A498QVD0"/>
<evidence type="ECO:0000313" key="1">
    <source>
        <dbReference type="EMBL" id="VBA53173.1"/>
    </source>
</evidence>
<reference evidence="1 2" key="1">
    <citation type="submission" date="2018-09" db="EMBL/GenBank/DDBJ databases">
        <authorList>
            <person name="Tagini F."/>
        </authorList>
    </citation>
    <scope>NUCLEOTIDE SEQUENCE [LARGE SCALE GENOMIC DNA]</scope>
    <source>
        <strain evidence="1 2">MK142</strain>
    </source>
</reference>
<dbReference type="EMBL" id="UPHU01000001">
    <property type="protein sequence ID" value="VBA53173.1"/>
    <property type="molecule type" value="Genomic_DNA"/>
</dbReference>
<gene>
    <name evidence="1" type="ORF">LAUMK142_03911</name>
</gene>
<dbReference type="Proteomes" id="UP000268285">
    <property type="component" value="Unassembled WGS sequence"/>
</dbReference>
<organism evidence="1 2">
    <name type="scientific">Mycobacterium pseudokansasii</name>
    <dbReference type="NCBI Taxonomy" id="2341080"/>
    <lineage>
        <taxon>Bacteria</taxon>
        <taxon>Bacillati</taxon>
        <taxon>Actinomycetota</taxon>
        <taxon>Actinomycetes</taxon>
        <taxon>Mycobacteriales</taxon>
        <taxon>Mycobacteriaceae</taxon>
        <taxon>Mycobacterium</taxon>
    </lineage>
</organism>